<gene>
    <name evidence="3" type="ordered locus">PB2503_07384</name>
</gene>
<keyword evidence="4" id="KW-1185">Reference proteome</keyword>
<dbReference type="Proteomes" id="UP000001302">
    <property type="component" value="Chromosome"/>
</dbReference>
<dbReference type="Pfam" id="PF09361">
    <property type="entry name" value="Phasin_2"/>
    <property type="match status" value="1"/>
</dbReference>
<dbReference type="RefSeq" id="WP_013300508.1">
    <property type="nucleotide sequence ID" value="NC_014414.1"/>
</dbReference>
<evidence type="ECO:0000313" key="3">
    <source>
        <dbReference type="EMBL" id="ADM09534.1"/>
    </source>
</evidence>
<feature type="region of interest" description="Disordered" evidence="1">
    <location>
        <begin position="1"/>
        <end position="35"/>
    </location>
</feature>
<dbReference type="HOGENOM" id="CLU_1633788_0_0_5"/>
<name>E0TFD3_PARBH</name>
<evidence type="ECO:0000256" key="1">
    <source>
        <dbReference type="SAM" id="MobiDB-lite"/>
    </source>
</evidence>
<dbReference type="InterPro" id="IPR018968">
    <property type="entry name" value="Phasin"/>
</dbReference>
<dbReference type="EMBL" id="CP002156">
    <property type="protein sequence ID" value="ADM09534.1"/>
    <property type="molecule type" value="Genomic_DNA"/>
</dbReference>
<dbReference type="KEGG" id="pbr:PB2503_07384"/>
<feature type="domain" description="Phasin" evidence="2">
    <location>
        <begin position="46"/>
        <end position="142"/>
    </location>
</feature>
<evidence type="ECO:0000313" key="4">
    <source>
        <dbReference type="Proteomes" id="UP000001302"/>
    </source>
</evidence>
<dbReference type="STRING" id="314260.PB2503_07384"/>
<feature type="compositionally biased region" description="Basic and acidic residues" evidence="1">
    <location>
        <begin position="21"/>
        <end position="35"/>
    </location>
</feature>
<protein>
    <recommendedName>
        <fullName evidence="2">Phasin domain-containing protein</fullName>
    </recommendedName>
</protein>
<reference evidence="4" key="1">
    <citation type="submission" date="2010-08" db="EMBL/GenBank/DDBJ databases">
        <title>Genome sequence of Parvularcula bermudensis HTCC2503.</title>
        <authorList>
            <person name="Kang D.-M."/>
            <person name="Oh H.-M."/>
            <person name="Cho J.-C."/>
        </authorList>
    </citation>
    <scope>NUCLEOTIDE SEQUENCE [LARGE SCALE GENOMIC DNA]</scope>
    <source>
        <strain evidence="4">ATCC BAA-594 / HTCC2503 / KCTC 12087</strain>
    </source>
</reference>
<reference evidence="3 4" key="2">
    <citation type="journal article" date="2011" name="J. Bacteriol.">
        <title>Complete genome sequence of strain HTCC2503T of Parvularcula bermudensis, the type species of the order "Parvularculales" in the class Alphaproteobacteria.</title>
        <authorList>
            <person name="Oh H.M."/>
            <person name="Kang I."/>
            <person name="Vergin K.L."/>
            <person name="Kang D."/>
            <person name="Rhee K.H."/>
            <person name="Giovannoni S.J."/>
            <person name="Cho J.C."/>
        </authorList>
    </citation>
    <scope>NUCLEOTIDE SEQUENCE [LARGE SCALE GENOMIC DNA]</scope>
    <source>
        <strain evidence="4">ATCC BAA-594 / HTCC2503 / KCTC 12087</strain>
    </source>
</reference>
<sequence>MSSPTARPVRKSRAPRSAAQTHEEPTIAGEETSKEHGIASLLKPAEFQYWATEHMKACTQMTSRSAEGVMTLWSEMGAFTGHRLQAGMETASALAGCRTGGDIFRCSADYWDGMIRSYADETAKLAHLVADMTKSATTPMEACSASALQSIASIPEHNGMFV</sequence>
<evidence type="ECO:0000259" key="2">
    <source>
        <dbReference type="Pfam" id="PF09361"/>
    </source>
</evidence>
<proteinExistence type="predicted"/>
<dbReference type="AlphaFoldDB" id="E0TFD3"/>
<organism evidence="3 4">
    <name type="scientific">Parvularcula bermudensis (strain ATCC BAA-594 / HTCC2503 / KCTC 12087)</name>
    <dbReference type="NCBI Taxonomy" id="314260"/>
    <lineage>
        <taxon>Bacteria</taxon>
        <taxon>Pseudomonadati</taxon>
        <taxon>Pseudomonadota</taxon>
        <taxon>Alphaproteobacteria</taxon>
        <taxon>Parvularculales</taxon>
        <taxon>Parvularculaceae</taxon>
        <taxon>Parvularcula</taxon>
    </lineage>
</organism>
<accession>E0TFD3</accession>